<gene>
    <name evidence="2" type="ORF">SAMN04489841_4235</name>
</gene>
<feature type="region of interest" description="Disordered" evidence="1">
    <location>
        <begin position="1"/>
        <end position="20"/>
    </location>
</feature>
<organism evidence="2 3">
    <name type="scientific">Natrinema salaciae</name>
    <dbReference type="NCBI Taxonomy" id="1186196"/>
    <lineage>
        <taxon>Archaea</taxon>
        <taxon>Methanobacteriati</taxon>
        <taxon>Methanobacteriota</taxon>
        <taxon>Stenosarchaea group</taxon>
        <taxon>Halobacteria</taxon>
        <taxon>Halobacteriales</taxon>
        <taxon>Natrialbaceae</taxon>
        <taxon>Natrinema</taxon>
    </lineage>
</organism>
<dbReference type="Proteomes" id="UP000199114">
    <property type="component" value="Unassembled WGS sequence"/>
</dbReference>
<protein>
    <submittedName>
        <fullName evidence="2">Putative transposase</fullName>
    </submittedName>
</protein>
<accession>A0A1H9R0G0</accession>
<evidence type="ECO:0000256" key="1">
    <source>
        <dbReference type="SAM" id="MobiDB-lite"/>
    </source>
</evidence>
<dbReference type="AlphaFoldDB" id="A0A1H9R0G0"/>
<feature type="non-terminal residue" evidence="2">
    <location>
        <position position="1"/>
    </location>
</feature>
<evidence type="ECO:0000313" key="3">
    <source>
        <dbReference type="Proteomes" id="UP000199114"/>
    </source>
</evidence>
<feature type="compositionally biased region" description="Polar residues" evidence="1">
    <location>
        <begin position="1"/>
        <end position="19"/>
    </location>
</feature>
<name>A0A1H9R0G0_9EURY</name>
<dbReference type="EMBL" id="FOFD01000007">
    <property type="protein sequence ID" value="SER66210.1"/>
    <property type="molecule type" value="Genomic_DNA"/>
</dbReference>
<evidence type="ECO:0000313" key="2">
    <source>
        <dbReference type="EMBL" id="SER66210.1"/>
    </source>
</evidence>
<reference evidence="3" key="1">
    <citation type="submission" date="2016-10" db="EMBL/GenBank/DDBJ databases">
        <authorList>
            <person name="Varghese N."/>
            <person name="Submissions S."/>
        </authorList>
    </citation>
    <scope>NUCLEOTIDE SEQUENCE [LARGE SCALE GENOMIC DNA]</scope>
    <source>
        <strain evidence="3">DSM 25055</strain>
    </source>
</reference>
<keyword evidence="3" id="KW-1185">Reference proteome</keyword>
<sequence>SKGTPVETATSADTRSVSASRVVETGSSVLKERVALAASE</sequence>
<proteinExistence type="predicted"/>